<organism evidence="10 11">
    <name type="scientific">Pantherophis guttatus</name>
    <name type="common">Corn snake</name>
    <name type="synonym">Elaphe guttata</name>
    <dbReference type="NCBI Taxonomy" id="94885"/>
    <lineage>
        <taxon>Eukaryota</taxon>
        <taxon>Metazoa</taxon>
        <taxon>Chordata</taxon>
        <taxon>Craniata</taxon>
        <taxon>Vertebrata</taxon>
        <taxon>Euteleostomi</taxon>
        <taxon>Lepidosauria</taxon>
        <taxon>Squamata</taxon>
        <taxon>Bifurcata</taxon>
        <taxon>Unidentata</taxon>
        <taxon>Episquamata</taxon>
        <taxon>Toxicofera</taxon>
        <taxon>Serpentes</taxon>
        <taxon>Colubroidea</taxon>
        <taxon>Colubridae</taxon>
        <taxon>Colubrinae</taxon>
        <taxon>Pantherophis</taxon>
    </lineage>
</organism>
<evidence type="ECO:0000259" key="9">
    <source>
        <dbReference type="Pfam" id="PF01094"/>
    </source>
</evidence>
<dbReference type="InterPro" id="IPR000337">
    <property type="entry name" value="GPCR_3"/>
</dbReference>
<keyword evidence="2" id="KW-0812">Transmembrane</keyword>
<dbReference type="SUPFAM" id="SSF53822">
    <property type="entry name" value="Periplasmic binding protein-like I"/>
    <property type="match status" value="1"/>
</dbReference>
<dbReference type="PANTHER" id="PTHR24061">
    <property type="entry name" value="CALCIUM-SENSING RECEPTOR-RELATED"/>
    <property type="match status" value="1"/>
</dbReference>
<sequence>MDLLLLLLMILVSQTVSGTFGMKCPLNMVHLDRERPWSYYRRGDHLISIVTSAVTLIHDIFFFNELPYSQSHFTPYASKGIERFIFAIQEINKNIQLLCNLTLGYNIHDNYLNTLGTSDVLLDMLSTGEANVPNYSCGRKDNILALLDAADREFSIQMSTLVGTYKVPQISHRVVSETLSDKSKFPFFHRMLLKEGFQYSAIVRVLLHFRWTLIGLLAPDTEEGENFLRTFPPSLVRNGICVVISKEFTMTGLPAPFRDSSFSQWKQVNVFVHFTEHIIVSSTFHTFHLTLDILSGPISEKIWITTTLGNCIMHHLGYHKYIHSIWSFEFLQKMSPKYGAFEPFSFLDSQYEGKNFQCSFPKHVFSVKGRKRCTQKTPVETEDELNGIFVENSDSVYFIFITLAHVLKAAYSSRSWRRKGAQETLEAPRLQPWQVWGPNKDPTNSSGEGIH</sequence>
<dbReference type="Gene3D" id="3.40.50.2300">
    <property type="match status" value="2"/>
</dbReference>
<evidence type="ECO:0000256" key="6">
    <source>
        <dbReference type="ARBA" id="ARBA00023180"/>
    </source>
</evidence>
<evidence type="ECO:0000313" key="11">
    <source>
        <dbReference type="RefSeq" id="XP_060538908.1"/>
    </source>
</evidence>
<keyword evidence="6" id="KW-0325">Glycoprotein</keyword>
<dbReference type="InterPro" id="IPR028082">
    <property type="entry name" value="Peripla_BP_I"/>
</dbReference>
<evidence type="ECO:0000256" key="8">
    <source>
        <dbReference type="SAM" id="SignalP"/>
    </source>
</evidence>
<keyword evidence="3" id="KW-1133">Transmembrane helix</keyword>
<dbReference type="RefSeq" id="XP_060538908.1">
    <property type="nucleotide sequence ID" value="XM_060682925.1"/>
</dbReference>
<proteinExistence type="predicted"/>
<evidence type="ECO:0000256" key="3">
    <source>
        <dbReference type="ARBA" id="ARBA00022989"/>
    </source>
</evidence>
<evidence type="ECO:0000256" key="7">
    <source>
        <dbReference type="SAM" id="MobiDB-lite"/>
    </source>
</evidence>
<reference evidence="11" key="1">
    <citation type="submission" date="2025-08" db="UniProtKB">
        <authorList>
            <consortium name="RefSeq"/>
        </authorList>
    </citation>
    <scope>IDENTIFICATION</scope>
    <source>
        <tissue evidence="11">Blood</tissue>
    </source>
</reference>
<evidence type="ECO:0000256" key="4">
    <source>
        <dbReference type="ARBA" id="ARBA00023136"/>
    </source>
</evidence>
<dbReference type="Proteomes" id="UP001652622">
    <property type="component" value="Unplaced"/>
</dbReference>
<comment type="subcellular location">
    <subcellularLocation>
        <location evidence="1">Membrane</location>
        <topology evidence="1">Multi-pass membrane protein</topology>
    </subcellularLocation>
</comment>
<evidence type="ECO:0000256" key="5">
    <source>
        <dbReference type="ARBA" id="ARBA00023170"/>
    </source>
</evidence>
<dbReference type="PRINTS" id="PR00248">
    <property type="entry name" value="GPCRMGR"/>
</dbReference>
<accession>A0ABM3YS09</accession>
<feature type="signal peptide" evidence="8">
    <location>
        <begin position="1"/>
        <end position="18"/>
    </location>
</feature>
<feature type="region of interest" description="Disordered" evidence="7">
    <location>
        <begin position="431"/>
        <end position="451"/>
    </location>
</feature>
<evidence type="ECO:0000313" key="10">
    <source>
        <dbReference type="Proteomes" id="UP001652622"/>
    </source>
</evidence>
<evidence type="ECO:0000256" key="2">
    <source>
        <dbReference type="ARBA" id="ARBA00022692"/>
    </source>
</evidence>
<keyword evidence="4" id="KW-0472">Membrane</keyword>
<feature type="compositionally biased region" description="Polar residues" evidence="7">
    <location>
        <begin position="441"/>
        <end position="451"/>
    </location>
</feature>
<name>A0ABM3YS09_PANGU</name>
<keyword evidence="10" id="KW-1185">Reference proteome</keyword>
<evidence type="ECO:0000256" key="1">
    <source>
        <dbReference type="ARBA" id="ARBA00004141"/>
    </source>
</evidence>
<keyword evidence="5" id="KW-0675">Receptor</keyword>
<feature type="domain" description="Receptor ligand binding region" evidence="9">
    <location>
        <begin position="84"/>
        <end position="434"/>
    </location>
</feature>
<keyword evidence="8" id="KW-0732">Signal</keyword>
<dbReference type="PANTHER" id="PTHR24061:SF599">
    <property type="entry name" value="G-PROTEIN COUPLED RECEPTORS FAMILY 3 PROFILE DOMAIN-CONTAINING PROTEIN"/>
    <property type="match status" value="1"/>
</dbReference>
<dbReference type="InterPro" id="IPR000068">
    <property type="entry name" value="GPCR_3_Ca_sens_rcpt-rel"/>
</dbReference>
<dbReference type="InterPro" id="IPR001828">
    <property type="entry name" value="ANF_lig-bd_rcpt"/>
</dbReference>
<gene>
    <name evidence="11" type="primary">LOC132709406</name>
</gene>
<dbReference type="Pfam" id="PF01094">
    <property type="entry name" value="ANF_receptor"/>
    <property type="match status" value="1"/>
</dbReference>
<dbReference type="GeneID" id="132709406"/>
<feature type="chain" id="PRO_5047434601" evidence="8">
    <location>
        <begin position="19"/>
        <end position="451"/>
    </location>
</feature>
<protein>
    <submittedName>
        <fullName evidence="11">Vomeronasal type-2 receptor 26-like</fullName>
    </submittedName>
</protein>